<dbReference type="EMBL" id="AOFT01000009">
    <property type="protein sequence ID" value="EMR06052.1"/>
    <property type="molecule type" value="Genomic_DNA"/>
</dbReference>
<proteinExistence type="predicted"/>
<dbReference type="InterPro" id="IPR004175">
    <property type="entry name" value="RNA_CPDase"/>
</dbReference>
<dbReference type="PANTHER" id="PTHR35561:SF1">
    <property type="entry name" value="RNA 2',3'-CYCLIC PHOSPHODIESTERASE"/>
    <property type="match status" value="1"/>
</dbReference>
<name>M7NFL9_9BACL</name>
<dbReference type="Pfam" id="PF13563">
    <property type="entry name" value="2_5_RNA_ligase2"/>
    <property type="match status" value="1"/>
</dbReference>
<dbReference type="SUPFAM" id="SSF55144">
    <property type="entry name" value="LigT-like"/>
    <property type="match status" value="1"/>
</dbReference>
<reference evidence="2 3" key="1">
    <citation type="journal article" date="2013" name="Genome Announc.">
        <title>Draft Genome Sequence of Bhargavaea cecembensis Strain DSE10T, Isolated from a Deep-Sea Sediment Sample Collected at a Depth of 5,904 m from the Chagos-Laccadive Ridge System in the Indian Ocean.</title>
        <authorList>
            <person name="Shivaji S."/>
            <person name="Ara S."/>
            <person name="Begum Z."/>
            <person name="Ruth M."/>
            <person name="Singh A."/>
            <person name="Kumar Pinnaka A."/>
        </authorList>
    </citation>
    <scope>NUCLEOTIDE SEQUENCE [LARGE SCALE GENOMIC DNA]</scope>
    <source>
        <strain evidence="2 3">DSE10</strain>
    </source>
</reference>
<dbReference type="Proteomes" id="UP000011919">
    <property type="component" value="Unassembled WGS sequence"/>
</dbReference>
<evidence type="ECO:0000313" key="3">
    <source>
        <dbReference type="Proteomes" id="UP000011919"/>
    </source>
</evidence>
<dbReference type="InterPro" id="IPR009097">
    <property type="entry name" value="Cyclic_Pdiesterase"/>
</dbReference>
<protein>
    <recommendedName>
        <fullName evidence="4">2'-5' RNA ligase</fullName>
    </recommendedName>
</protein>
<organism evidence="2 3">
    <name type="scientific">Bhargavaea cecembensis DSE10</name>
    <dbReference type="NCBI Taxonomy" id="1235279"/>
    <lineage>
        <taxon>Bacteria</taxon>
        <taxon>Bacillati</taxon>
        <taxon>Bacillota</taxon>
        <taxon>Bacilli</taxon>
        <taxon>Bacillales</taxon>
        <taxon>Caryophanaceae</taxon>
        <taxon>Bhargavaea</taxon>
    </lineage>
</organism>
<dbReference type="PANTHER" id="PTHR35561">
    <property type="entry name" value="RNA 2',3'-CYCLIC PHOSPHODIESTERASE"/>
    <property type="match status" value="1"/>
</dbReference>
<evidence type="ECO:0008006" key="4">
    <source>
        <dbReference type="Google" id="ProtNLM"/>
    </source>
</evidence>
<accession>M7NFL9</accession>
<dbReference type="NCBIfam" id="TIGR02258">
    <property type="entry name" value="2_5_ligase"/>
    <property type="match status" value="1"/>
</dbReference>
<dbReference type="STRING" id="1235279.C772_02032"/>
<evidence type="ECO:0000313" key="2">
    <source>
        <dbReference type="EMBL" id="EMR06052.1"/>
    </source>
</evidence>
<comment type="caution">
    <text evidence="2">The sequence shown here is derived from an EMBL/GenBank/DDBJ whole genome shotgun (WGS) entry which is preliminary data.</text>
</comment>
<dbReference type="AlphaFoldDB" id="M7NFL9"/>
<gene>
    <name evidence="2" type="ORF">C772_02032</name>
</gene>
<sequence>MISKLSVQLRSLSERHPGFTIQVDGFNFFGPSTGPRVTYLSVTKNMLLERLQKDVSAAVTAVTGLPSKDRFVPHITIAKKRKTDERLALSSDLFDPYPVSVDNFHLFQIHPHNTPKYEPIETFPLGRPD</sequence>
<keyword evidence="3" id="KW-1185">Reference proteome</keyword>
<keyword evidence="1" id="KW-0378">Hydrolase</keyword>
<evidence type="ECO:0000256" key="1">
    <source>
        <dbReference type="ARBA" id="ARBA00022801"/>
    </source>
</evidence>
<dbReference type="Gene3D" id="3.90.1140.10">
    <property type="entry name" value="Cyclic phosphodiesterase"/>
    <property type="match status" value="1"/>
</dbReference>
<dbReference type="GO" id="GO:0008664">
    <property type="term" value="F:RNA 2',3'-cyclic 3'-phosphodiesterase activity"/>
    <property type="evidence" value="ECO:0007669"/>
    <property type="project" value="InterPro"/>
</dbReference>
<dbReference type="GO" id="GO:0004113">
    <property type="term" value="F:2',3'-cyclic-nucleotide 3'-phosphodiesterase activity"/>
    <property type="evidence" value="ECO:0007669"/>
    <property type="project" value="InterPro"/>
</dbReference>